<evidence type="ECO:0000313" key="2">
    <source>
        <dbReference type="Proteomes" id="UP000027135"/>
    </source>
</evidence>
<dbReference type="EMBL" id="KK852427">
    <property type="protein sequence ID" value="KDR24085.1"/>
    <property type="molecule type" value="Genomic_DNA"/>
</dbReference>
<reference evidence="1 2" key="1">
    <citation type="journal article" date="2014" name="Nat. Commun.">
        <title>Molecular traces of alternative social organization in a termite genome.</title>
        <authorList>
            <person name="Terrapon N."/>
            <person name="Li C."/>
            <person name="Robertson H.M."/>
            <person name="Ji L."/>
            <person name="Meng X."/>
            <person name="Booth W."/>
            <person name="Chen Z."/>
            <person name="Childers C.P."/>
            <person name="Glastad K.M."/>
            <person name="Gokhale K."/>
            <person name="Gowin J."/>
            <person name="Gronenberg W."/>
            <person name="Hermansen R.A."/>
            <person name="Hu H."/>
            <person name="Hunt B.G."/>
            <person name="Huylmans A.K."/>
            <person name="Khalil S.M."/>
            <person name="Mitchell R.D."/>
            <person name="Munoz-Torres M.C."/>
            <person name="Mustard J.A."/>
            <person name="Pan H."/>
            <person name="Reese J.T."/>
            <person name="Scharf M.E."/>
            <person name="Sun F."/>
            <person name="Vogel H."/>
            <person name="Xiao J."/>
            <person name="Yang W."/>
            <person name="Yang Z."/>
            <person name="Yang Z."/>
            <person name="Zhou J."/>
            <person name="Zhu J."/>
            <person name="Brent C.S."/>
            <person name="Elsik C.G."/>
            <person name="Goodisman M.A."/>
            <person name="Liberles D.A."/>
            <person name="Roe R.M."/>
            <person name="Vargo E.L."/>
            <person name="Vilcinskas A."/>
            <person name="Wang J."/>
            <person name="Bornberg-Bauer E."/>
            <person name="Korb J."/>
            <person name="Zhang G."/>
            <person name="Liebig J."/>
        </authorList>
    </citation>
    <scope>NUCLEOTIDE SEQUENCE [LARGE SCALE GENOMIC DNA]</scope>
    <source>
        <tissue evidence="1">Whole organism</tissue>
    </source>
</reference>
<dbReference type="InParanoid" id="A0A067RTE6"/>
<accession>A0A067RTE6</accession>
<organism evidence="1 2">
    <name type="scientific">Zootermopsis nevadensis</name>
    <name type="common">Dampwood termite</name>
    <dbReference type="NCBI Taxonomy" id="136037"/>
    <lineage>
        <taxon>Eukaryota</taxon>
        <taxon>Metazoa</taxon>
        <taxon>Ecdysozoa</taxon>
        <taxon>Arthropoda</taxon>
        <taxon>Hexapoda</taxon>
        <taxon>Insecta</taxon>
        <taxon>Pterygota</taxon>
        <taxon>Neoptera</taxon>
        <taxon>Polyneoptera</taxon>
        <taxon>Dictyoptera</taxon>
        <taxon>Blattodea</taxon>
        <taxon>Blattoidea</taxon>
        <taxon>Termitoidae</taxon>
        <taxon>Termopsidae</taxon>
        <taxon>Zootermopsis</taxon>
    </lineage>
</organism>
<evidence type="ECO:0000313" key="1">
    <source>
        <dbReference type="EMBL" id="KDR24085.1"/>
    </source>
</evidence>
<proteinExistence type="predicted"/>
<dbReference type="AlphaFoldDB" id="A0A067RTE6"/>
<name>A0A067RTE6_ZOONE</name>
<protein>
    <submittedName>
        <fullName evidence="1">Uncharacterized protein</fullName>
    </submittedName>
</protein>
<dbReference type="Proteomes" id="UP000027135">
    <property type="component" value="Unassembled WGS sequence"/>
</dbReference>
<keyword evidence="2" id="KW-1185">Reference proteome</keyword>
<gene>
    <name evidence="1" type="ORF">L798_03740</name>
</gene>
<sequence>MPKSCCETVMTPPLPIIVCTCMMMSWLLKTSSAFKQPSFASLDSDIRQAEWAEKQLSGP</sequence>